<organism evidence="4 6">
    <name type="scientific">Medicago truncatula</name>
    <name type="common">Barrel medic</name>
    <name type="synonym">Medicago tribuloides</name>
    <dbReference type="NCBI Taxonomy" id="3880"/>
    <lineage>
        <taxon>Eukaryota</taxon>
        <taxon>Viridiplantae</taxon>
        <taxon>Streptophyta</taxon>
        <taxon>Embryophyta</taxon>
        <taxon>Tracheophyta</taxon>
        <taxon>Spermatophyta</taxon>
        <taxon>Magnoliopsida</taxon>
        <taxon>eudicotyledons</taxon>
        <taxon>Gunneridae</taxon>
        <taxon>Pentapetalae</taxon>
        <taxon>rosids</taxon>
        <taxon>fabids</taxon>
        <taxon>Fabales</taxon>
        <taxon>Fabaceae</taxon>
        <taxon>Papilionoideae</taxon>
        <taxon>50 kb inversion clade</taxon>
        <taxon>NPAAA clade</taxon>
        <taxon>Hologalegina</taxon>
        <taxon>IRL clade</taxon>
        <taxon>Trifolieae</taxon>
        <taxon>Medicago</taxon>
    </lineage>
</organism>
<reference evidence="5" key="3">
    <citation type="submission" date="2015-04" db="UniProtKB">
        <authorList>
            <consortium name="EnsemblPlants"/>
        </authorList>
    </citation>
    <scope>IDENTIFICATION</scope>
    <source>
        <strain evidence="5">cv. Jemalong A17</strain>
    </source>
</reference>
<dbReference type="STRING" id="3880.G7IPY6"/>
<keyword evidence="6" id="KW-1185">Reference proteome</keyword>
<accession>G7IPY6</accession>
<dbReference type="InterPro" id="IPR056777">
    <property type="entry name" value="Ycf2_N"/>
</dbReference>
<sequence>MNKNLQENTRSTNISQNGKKTQKKWPLILIYQTERSMNKDPNAYKYKWSNGSKNFQEQLDHFISKQNSRFQIVFDRLHMNAYSIDWSEVIDKKDLSKSLYFFLSKFLPFLSNSLYFFLSKFLPFLSNSLPFFLVSFDNIPVHRSEIHVYELKRPNDPLGNQLLESIGLQIVHLKKRKPFLLDDFYTSKKSKLSFNEGTISPFLFNKRENWISKFFYSMDFSMISHDQENWRNPLKPFHRSSLISSFLKAHRLRFFNNQYAVRSCTYDFLKYVLTRIDDSEWKNHEYLKLKSHMMYLFYNQYWIHTQYSEKDFSGKYLRSEKRKKHSPCLTKDSEKYLRSEKRKKHSPCLTKCFEKGLCDVIFKV</sequence>
<evidence type="ECO:0000313" key="4">
    <source>
        <dbReference type="EMBL" id="AES64204.1"/>
    </source>
</evidence>
<dbReference type="Proteomes" id="UP000002051">
    <property type="component" value="Chromosome 2"/>
</dbReference>
<evidence type="ECO:0000313" key="6">
    <source>
        <dbReference type="Proteomes" id="UP000002051"/>
    </source>
</evidence>
<dbReference type="EMBL" id="CM001218">
    <property type="protein sequence ID" value="AES64204.1"/>
    <property type="molecule type" value="Genomic_DNA"/>
</dbReference>
<feature type="region of interest" description="Disordered" evidence="1">
    <location>
        <begin position="1"/>
        <end position="20"/>
    </location>
</feature>
<name>G7IPY6_MEDTR</name>
<keyword evidence="2" id="KW-0812">Transmembrane</keyword>
<gene>
    <name evidence="4" type="ordered locus">MTR_2g019700</name>
</gene>
<evidence type="ECO:0000259" key="3">
    <source>
        <dbReference type="Pfam" id="PF05695"/>
    </source>
</evidence>
<dbReference type="AlphaFoldDB" id="G7IPY6"/>
<reference evidence="4 6" key="2">
    <citation type="journal article" date="2014" name="BMC Genomics">
        <title>An improved genome release (version Mt4.0) for the model legume Medicago truncatula.</title>
        <authorList>
            <person name="Tang H."/>
            <person name="Krishnakumar V."/>
            <person name="Bidwell S."/>
            <person name="Rosen B."/>
            <person name="Chan A."/>
            <person name="Zhou S."/>
            <person name="Gentzbittel L."/>
            <person name="Childs K.L."/>
            <person name="Yandell M."/>
            <person name="Gundlach H."/>
            <person name="Mayer K.F."/>
            <person name="Schwartz D.C."/>
            <person name="Town C.D."/>
        </authorList>
    </citation>
    <scope>GENOME REANNOTATION</scope>
    <source>
        <strain evidence="5 6">cv. Jemalong A17</strain>
    </source>
</reference>
<feature type="compositionally biased region" description="Polar residues" evidence="1">
    <location>
        <begin position="1"/>
        <end position="19"/>
    </location>
</feature>
<keyword evidence="2" id="KW-0472">Membrane</keyword>
<evidence type="ECO:0000313" key="5">
    <source>
        <dbReference type="EnsemblPlants" id="AES64204"/>
    </source>
</evidence>
<dbReference type="eggNOG" id="ENOG502SDKG">
    <property type="taxonomic scope" value="Eukaryota"/>
</dbReference>
<dbReference type="Pfam" id="PF05695">
    <property type="entry name" value="Ycf2"/>
    <property type="match status" value="1"/>
</dbReference>
<feature type="domain" description="Ycf2 N-terminal" evidence="3">
    <location>
        <begin position="16"/>
        <end position="266"/>
    </location>
</feature>
<feature type="transmembrane region" description="Helical" evidence="2">
    <location>
        <begin position="99"/>
        <end position="118"/>
    </location>
</feature>
<evidence type="ECO:0000256" key="1">
    <source>
        <dbReference type="SAM" id="MobiDB-lite"/>
    </source>
</evidence>
<dbReference type="HOGENOM" id="CLU_761576_0_0_1"/>
<keyword evidence="2" id="KW-1133">Transmembrane helix</keyword>
<dbReference type="PaxDb" id="3880-AES64204"/>
<proteinExistence type="predicted"/>
<dbReference type="EnsemblPlants" id="AES64204">
    <property type="protein sequence ID" value="AES64204"/>
    <property type="gene ID" value="MTR_2g019700"/>
</dbReference>
<protein>
    <submittedName>
        <fullName evidence="4">Ycf2-like protein</fullName>
    </submittedName>
</protein>
<evidence type="ECO:0000256" key="2">
    <source>
        <dbReference type="SAM" id="Phobius"/>
    </source>
</evidence>
<reference evidence="4 6" key="1">
    <citation type="journal article" date="2011" name="Nature">
        <title>The Medicago genome provides insight into the evolution of rhizobial symbioses.</title>
        <authorList>
            <person name="Young N.D."/>
            <person name="Debelle F."/>
            <person name="Oldroyd G.E."/>
            <person name="Geurts R."/>
            <person name="Cannon S.B."/>
            <person name="Udvardi M.K."/>
            <person name="Benedito V.A."/>
            <person name="Mayer K.F."/>
            <person name="Gouzy J."/>
            <person name="Schoof H."/>
            <person name="Van de Peer Y."/>
            <person name="Proost S."/>
            <person name="Cook D.R."/>
            <person name="Meyers B.C."/>
            <person name="Spannagl M."/>
            <person name="Cheung F."/>
            <person name="De Mita S."/>
            <person name="Krishnakumar V."/>
            <person name="Gundlach H."/>
            <person name="Zhou S."/>
            <person name="Mudge J."/>
            <person name="Bharti A.K."/>
            <person name="Murray J.D."/>
            <person name="Naoumkina M.A."/>
            <person name="Rosen B."/>
            <person name="Silverstein K.A."/>
            <person name="Tang H."/>
            <person name="Rombauts S."/>
            <person name="Zhao P.X."/>
            <person name="Zhou P."/>
            <person name="Barbe V."/>
            <person name="Bardou P."/>
            <person name="Bechner M."/>
            <person name="Bellec A."/>
            <person name="Berger A."/>
            <person name="Berges H."/>
            <person name="Bidwell S."/>
            <person name="Bisseling T."/>
            <person name="Choisne N."/>
            <person name="Couloux A."/>
            <person name="Denny R."/>
            <person name="Deshpande S."/>
            <person name="Dai X."/>
            <person name="Doyle J.J."/>
            <person name="Dudez A.M."/>
            <person name="Farmer A.D."/>
            <person name="Fouteau S."/>
            <person name="Franken C."/>
            <person name="Gibelin C."/>
            <person name="Gish J."/>
            <person name="Goldstein S."/>
            <person name="Gonzalez A.J."/>
            <person name="Green P.J."/>
            <person name="Hallab A."/>
            <person name="Hartog M."/>
            <person name="Hua A."/>
            <person name="Humphray S.J."/>
            <person name="Jeong D.H."/>
            <person name="Jing Y."/>
            <person name="Jocker A."/>
            <person name="Kenton S.M."/>
            <person name="Kim D.J."/>
            <person name="Klee K."/>
            <person name="Lai H."/>
            <person name="Lang C."/>
            <person name="Lin S."/>
            <person name="Macmil S.L."/>
            <person name="Magdelenat G."/>
            <person name="Matthews L."/>
            <person name="McCorrison J."/>
            <person name="Monaghan E.L."/>
            <person name="Mun J.H."/>
            <person name="Najar F.Z."/>
            <person name="Nicholson C."/>
            <person name="Noirot C."/>
            <person name="O'Bleness M."/>
            <person name="Paule C.R."/>
            <person name="Poulain J."/>
            <person name="Prion F."/>
            <person name="Qin B."/>
            <person name="Qu C."/>
            <person name="Retzel E.F."/>
            <person name="Riddle C."/>
            <person name="Sallet E."/>
            <person name="Samain S."/>
            <person name="Samson N."/>
            <person name="Sanders I."/>
            <person name="Saurat O."/>
            <person name="Scarpelli C."/>
            <person name="Schiex T."/>
            <person name="Segurens B."/>
            <person name="Severin A.J."/>
            <person name="Sherrier D.J."/>
            <person name="Shi R."/>
            <person name="Sims S."/>
            <person name="Singer S.R."/>
            <person name="Sinharoy S."/>
            <person name="Sterck L."/>
            <person name="Viollet A."/>
            <person name="Wang B.B."/>
            <person name="Wang K."/>
            <person name="Wang M."/>
            <person name="Wang X."/>
            <person name="Warfsmann J."/>
            <person name="Weissenbach J."/>
            <person name="White D.D."/>
            <person name="White J.D."/>
            <person name="Wiley G.B."/>
            <person name="Wincker P."/>
            <person name="Xing Y."/>
            <person name="Yang L."/>
            <person name="Yao Z."/>
            <person name="Ying F."/>
            <person name="Zhai J."/>
            <person name="Zhou L."/>
            <person name="Zuber A."/>
            <person name="Denarie J."/>
            <person name="Dixon R.A."/>
            <person name="May G.D."/>
            <person name="Schwartz D.C."/>
            <person name="Rogers J."/>
            <person name="Quetier F."/>
            <person name="Town C.D."/>
            <person name="Roe B.A."/>
        </authorList>
    </citation>
    <scope>NUCLEOTIDE SEQUENCE [LARGE SCALE GENOMIC DNA]</scope>
    <source>
        <strain evidence="4">A17</strain>
        <strain evidence="5 6">cv. Jemalong A17</strain>
    </source>
</reference>